<keyword evidence="3" id="KW-1185">Reference proteome</keyword>
<organism evidence="2 3">
    <name type="scientific">Oleiphilus messinensis</name>
    <dbReference type="NCBI Taxonomy" id="141451"/>
    <lineage>
        <taxon>Bacteria</taxon>
        <taxon>Pseudomonadati</taxon>
        <taxon>Pseudomonadota</taxon>
        <taxon>Gammaproteobacteria</taxon>
        <taxon>Oceanospirillales</taxon>
        <taxon>Oleiphilaceae</taxon>
        <taxon>Oleiphilus</taxon>
    </lineage>
</organism>
<accession>A0A1Y0I406</accession>
<reference evidence="2 3" key="1">
    <citation type="submission" date="2017-05" db="EMBL/GenBank/DDBJ databases">
        <title>Genomic insights into alkan degradation activity of Oleiphilus messinensis.</title>
        <authorList>
            <person name="Kozyavkin S.A."/>
            <person name="Slesarev A.I."/>
            <person name="Golyshin P.N."/>
            <person name="Korzhenkov A."/>
            <person name="Golyshina O.N."/>
            <person name="Toshchakov S.V."/>
        </authorList>
    </citation>
    <scope>NUCLEOTIDE SEQUENCE [LARGE SCALE GENOMIC DNA]</scope>
    <source>
        <strain evidence="2 3">ME102</strain>
    </source>
</reference>
<dbReference type="AlphaFoldDB" id="A0A1Y0I406"/>
<dbReference type="RefSeq" id="WP_087460286.1">
    <property type="nucleotide sequence ID" value="NZ_CP021425.1"/>
</dbReference>
<evidence type="ECO:0000313" key="2">
    <source>
        <dbReference type="EMBL" id="ARU55151.1"/>
    </source>
</evidence>
<dbReference type="Proteomes" id="UP000196027">
    <property type="component" value="Chromosome"/>
</dbReference>
<evidence type="ECO:0000313" key="3">
    <source>
        <dbReference type="Proteomes" id="UP000196027"/>
    </source>
</evidence>
<name>A0A1Y0I406_9GAMM</name>
<evidence type="ECO:0000256" key="1">
    <source>
        <dbReference type="SAM" id="MobiDB-lite"/>
    </source>
</evidence>
<sequence>MEIYNCRCGSPPSFESEPSGFNRWDVFCFECRLQTTGHLTRLNAIRAWNHLVEPDERSKGPALQEAKPRRAQANEKPIPVRNPLSKLFHSECWLDHERKAV</sequence>
<dbReference type="KEGG" id="ome:OLMES_1065"/>
<feature type="region of interest" description="Disordered" evidence="1">
    <location>
        <begin position="56"/>
        <end position="78"/>
    </location>
</feature>
<proteinExistence type="predicted"/>
<protein>
    <submittedName>
        <fullName evidence="2">Uncharacterized protein</fullName>
    </submittedName>
</protein>
<dbReference type="EMBL" id="CP021425">
    <property type="protein sequence ID" value="ARU55151.1"/>
    <property type="molecule type" value="Genomic_DNA"/>
</dbReference>
<gene>
    <name evidence="2" type="ORF">OLMES_1065</name>
</gene>